<comment type="caution">
    <text evidence="6">The sequence shown here is derived from an EMBL/GenBank/DDBJ whole genome shotgun (WGS) entry which is preliminary data.</text>
</comment>
<evidence type="ECO:0000256" key="1">
    <source>
        <dbReference type="ARBA" id="ARBA00004141"/>
    </source>
</evidence>
<reference evidence="6 7" key="2">
    <citation type="submission" date="2019-08" db="EMBL/GenBank/DDBJ databases">
        <title>Amycolatopsis acidicola sp. nov., isolated from peat swamp forest soil.</title>
        <authorList>
            <person name="Srisuk N."/>
        </authorList>
    </citation>
    <scope>NUCLEOTIDE SEQUENCE [LARGE SCALE GENOMIC DNA]</scope>
    <source>
        <strain evidence="6 7">TBRC 6029</strain>
    </source>
</reference>
<feature type="transmembrane region" description="Helical" evidence="5">
    <location>
        <begin position="20"/>
        <end position="53"/>
    </location>
</feature>
<dbReference type="Pfam" id="PF02361">
    <property type="entry name" value="CbiQ"/>
    <property type="match status" value="1"/>
</dbReference>
<dbReference type="PANTHER" id="PTHR33514:SF13">
    <property type="entry name" value="PROTEIN ABCI12, CHLOROPLASTIC"/>
    <property type="match status" value="1"/>
</dbReference>
<protein>
    <submittedName>
        <fullName evidence="6">Energy-coupling factor transporter transmembrane protein EcfT</fullName>
    </submittedName>
</protein>
<keyword evidence="4 5" id="KW-0472">Membrane</keyword>
<dbReference type="GO" id="GO:0005886">
    <property type="term" value="C:plasma membrane"/>
    <property type="evidence" value="ECO:0007669"/>
    <property type="project" value="TreeGrafter"/>
</dbReference>
<keyword evidence="7" id="KW-1185">Reference proteome</keyword>
<dbReference type="Proteomes" id="UP000320011">
    <property type="component" value="Unassembled WGS sequence"/>
</dbReference>
<keyword evidence="2 5" id="KW-0812">Transmembrane</keyword>
<evidence type="ECO:0000256" key="4">
    <source>
        <dbReference type="ARBA" id="ARBA00023136"/>
    </source>
</evidence>
<dbReference type="InterPro" id="IPR003339">
    <property type="entry name" value="ABC/ECF_trnsptr_transmembrane"/>
</dbReference>
<evidence type="ECO:0000313" key="6">
    <source>
        <dbReference type="EMBL" id="TVT31419.1"/>
    </source>
</evidence>
<organism evidence="6 7">
    <name type="scientific">Amycolatopsis rhizosphaerae</name>
    <dbReference type="NCBI Taxonomy" id="2053003"/>
    <lineage>
        <taxon>Bacteria</taxon>
        <taxon>Bacillati</taxon>
        <taxon>Actinomycetota</taxon>
        <taxon>Actinomycetes</taxon>
        <taxon>Pseudonocardiales</taxon>
        <taxon>Pseudonocardiaceae</taxon>
        <taxon>Amycolatopsis</taxon>
    </lineage>
</organism>
<keyword evidence="3 5" id="KW-1133">Transmembrane helix</keyword>
<proteinExistence type="predicted"/>
<feature type="transmembrane region" description="Helical" evidence="5">
    <location>
        <begin position="65"/>
        <end position="83"/>
    </location>
</feature>
<evidence type="ECO:0000313" key="7">
    <source>
        <dbReference type="Proteomes" id="UP000320011"/>
    </source>
</evidence>
<dbReference type="AlphaFoldDB" id="A0A558B4H7"/>
<evidence type="ECO:0000256" key="5">
    <source>
        <dbReference type="SAM" id="Phobius"/>
    </source>
</evidence>
<feature type="transmembrane region" description="Helical" evidence="5">
    <location>
        <begin position="89"/>
        <end position="108"/>
    </location>
</feature>
<reference evidence="6 7" key="1">
    <citation type="submission" date="2019-07" db="EMBL/GenBank/DDBJ databases">
        <authorList>
            <person name="Duangmal K."/>
            <person name="Teo W.F.A."/>
        </authorList>
    </citation>
    <scope>NUCLEOTIDE SEQUENCE [LARGE SCALE GENOMIC DNA]</scope>
    <source>
        <strain evidence="6 7">TBRC 6029</strain>
    </source>
</reference>
<name>A0A558B4H7_9PSEU</name>
<evidence type="ECO:0000256" key="2">
    <source>
        <dbReference type="ARBA" id="ARBA00022692"/>
    </source>
</evidence>
<gene>
    <name evidence="6" type="ORF">FNH05_28365</name>
</gene>
<accession>A0A558B4H7</accession>
<dbReference type="CDD" id="cd16914">
    <property type="entry name" value="EcfT"/>
    <property type="match status" value="1"/>
</dbReference>
<dbReference type="OrthoDB" id="509049at2"/>
<dbReference type="RefSeq" id="WP_144591910.1">
    <property type="nucleotide sequence ID" value="NZ_VJWX01000391.1"/>
</dbReference>
<evidence type="ECO:0000256" key="3">
    <source>
        <dbReference type="ARBA" id="ARBA00022989"/>
    </source>
</evidence>
<dbReference type="EMBL" id="VJWX01000391">
    <property type="protein sequence ID" value="TVT31419.1"/>
    <property type="molecule type" value="Genomic_DNA"/>
</dbReference>
<comment type="subcellular location">
    <subcellularLocation>
        <location evidence="1">Membrane</location>
        <topology evidence="1">Multi-pass membrane protein</topology>
    </subcellularLocation>
</comment>
<sequence length="200" mass="21332">MNGGGYEPGSSPVHRARAGLKLLMLLLVTVTVFAVRSPLWLGGIGLAVLGGYVLARVPVRRSWRVLRAIGTVAVVLFGFQSWLQGWDTALVVCLRLVATLAAANLFTITTRVEDLVAAIERAARPLRRFGVRPERLGLLAGLTVRAVTALSAIAEEVREAAKARGAERSVTGFAVPFLVRTLNHSDELGEALAARGEGEV</sequence>
<dbReference type="PANTHER" id="PTHR33514">
    <property type="entry name" value="PROTEIN ABCI12, CHLOROPLASTIC"/>
    <property type="match status" value="1"/>
</dbReference>